<organism evidence="4 5">
    <name type="scientific">Heterobasidion irregulare (strain TC 32-1)</name>
    <dbReference type="NCBI Taxonomy" id="747525"/>
    <lineage>
        <taxon>Eukaryota</taxon>
        <taxon>Fungi</taxon>
        <taxon>Dikarya</taxon>
        <taxon>Basidiomycota</taxon>
        <taxon>Agaricomycotina</taxon>
        <taxon>Agaricomycetes</taxon>
        <taxon>Russulales</taxon>
        <taxon>Bondarzewiaceae</taxon>
        <taxon>Heterobasidion</taxon>
        <taxon>Heterobasidion annosum species complex</taxon>
    </lineage>
</organism>
<protein>
    <recommendedName>
        <fullName evidence="6">Urease accessory protein UreF</fullName>
    </recommendedName>
</protein>
<dbReference type="Gene3D" id="1.10.4190.10">
    <property type="entry name" value="Urease accessory protein UreF"/>
    <property type="match status" value="1"/>
</dbReference>
<dbReference type="KEGG" id="hir:HETIRDRAFT_471952"/>
<comment type="similarity">
    <text evidence="3">Belongs to the UreF family.</text>
</comment>
<reference evidence="4 5" key="1">
    <citation type="journal article" date="2012" name="New Phytol.">
        <title>Insight into trade-off between wood decay and parasitism from the genome of a fungal forest pathogen.</title>
        <authorList>
            <person name="Olson A."/>
            <person name="Aerts A."/>
            <person name="Asiegbu F."/>
            <person name="Belbahri L."/>
            <person name="Bouzid O."/>
            <person name="Broberg A."/>
            <person name="Canback B."/>
            <person name="Coutinho P.M."/>
            <person name="Cullen D."/>
            <person name="Dalman K."/>
            <person name="Deflorio G."/>
            <person name="van Diepen L.T."/>
            <person name="Dunand C."/>
            <person name="Duplessis S."/>
            <person name="Durling M."/>
            <person name="Gonthier P."/>
            <person name="Grimwood J."/>
            <person name="Fossdal C.G."/>
            <person name="Hansson D."/>
            <person name="Henrissat B."/>
            <person name="Hietala A."/>
            <person name="Himmelstrand K."/>
            <person name="Hoffmeister D."/>
            <person name="Hogberg N."/>
            <person name="James T.Y."/>
            <person name="Karlsson M."/>
            <person name="Kohler A."/>
            <person name="Kues U."/>
            <person name="Lee Y.H."/>
            <person name="Lin Y.C."/>
            <person name="Lind M."/>
            <person name="Lindquist E."/>
            <person name="Lombard V."/>
            <person name="Lucas S."/>
            <person name="Lunden K."/>
            <person name="Morin E."/>
            <person name="Murat C."/>
            <person name="Park J."/>
            <person name="Raffaello T."/>
            <person name="Rouze P."/>
            <person name="Salamov A."/>
            <person name="Schmutz J."/>
            <person name="Solheim H."/>
            <person name="Stahlberg J."/>
            <person name="Velez H."/>
            <person name="de Vries R.P."/>
            <person name="Wiebenga A."/>
            <person name="Woodward S."/>
            <person name="Yakovlev I."/>
            <person name="Garbelotto M."/>
            <person name="Martin F."/>
            <person name="Grigoriev I.V."/>
            <person name="Stenlid J."/>
        </authorList>
    </citation>
    <scope>NUCLEOTIDE SEQUENCE [LARGE SCALE GENOMIC DNA]</scope>
    <source>
        <strain evidence="4 5">TC 32-1</strain>
    </source>
</reference>
<evidence type="ECO:0000313" key="4">
    <source>
        <dbReference type="EMBL" id="ETW83690.1"/>
    </source>
</evidence>
<accession>W4KEE1</accession>
<proteinExistence type="inferred from homology"/>
<dbReference type="HOGENOM" id="CLU_049215_0_1_1"/>
<dbReference type="InterPro" id="IPR038277">
    <property type="entry name" value="UreF_sf"/>
</dbReference>
<evidence type="ECO:0000256" key="1">
    <source>
        <dbReference type="ARBA" id="ARBA00022988"/>
    </source>
</evidence>
<evidence type="ECO:0000256" key="3">
    <source>
        <dbReference type="ARBA" id="ARBA00046339"/>
    </source>
</evidence>
<dbReference type="InterPro" id="IPR002639">
    <property type="entry name" value="UreF"/>
</dbReference>
<keyword evidence="1" id="KW-0996">Nickel insertion</keyword>
<dbReference type="EMBL" id="KI925456">
    <property type="protein sequence ID" value="ETW83690.1"/>
    <property type="molecule type" value="Genomic_DNA"/>
</dbReference>
<dbReference type="OrthoDB" id="2550922at2759"/>
<dbReference type="Pfam" id="PF01730">
    <property type="entry name" value="UreF"/>
    <property type="match status" value="1"/>
</dbReference>
<dbReference type="GO" id="GO:0016151">
    <property type="term" value="F:nickel cation binding"/>
    <property type="evidence" value="ECO:0007669"/>
    <property type="project" value="InterPro"/>
</dbReference>
<dbReference type="eggNOG" id="ENOG502REVQ">
    <property type="taxonomic scope" value="Eukaryota"/>
</dbReference>
<keyword evidence="5" id="KW-1185">Reference proteome</keyword>
<dbReference type="AlphaFoldDB" id="W4KEE1"/>
<dbReference type="PANTHER" id="PTHR33620">
    <property type="entry name" value="UREASE ACCESSORY PROTEIN F"/>
    <property type="match status" value="1"/>
</dbReference>
<dbReference type="InParanoid" id="W4KEE1"/>
<dbReference type="GeneID" id="20677425"/>
<dbReference type="RefSeq" id="XP_009543452.1">
    <property type="nucleotide sequence ID" value="XM_009545157.1"/>
</dbReference>
<dbReference type="Proteomes" id="UP000030671">
    <property type="component" value="Unassembled WGS sequence"/>
</dbReference>
<evidence type="ECO:0000256" key="2">
    <source>
        <dbReference type="ARBA" id="ARBA00023186"/>
    </source>
</evidence>
<evidence type="ECO:0000313" key="5">
    <source>
        <dbReference type="Proteomes" id="UP000030671"/>
    </source>
</evidence>
<sequence>MDAATESYLLLLLSDGNLPTGAFVASSGLESHTTHALGSARDPLGSTVAFVRDSVQTYARSALPFVRDAHRAVLAYASGVSGAGADADADGAAILDTLLRLDALYEANTLNHVARRASCAQGVALLTLYTKGFACPPFLASVQPEEKREKERRVARLVDRLKLLVRGEKTHGHLPVCWGVLVGALGLSLERGAHLHLFLHARGLLSAAIRMNSIGPYAAQQLLLHAVRPLVDAEAKRTEGLSTGVLREADEEEDVFAQGRLGPASTWPLGEIIAARHDQLHSRIFNS</sequence>
<keyword evidence="2" id="KW-0143">Chaperone</keyword>
<evidence type="ECO:0008006" key="6">
    <source>
        <dbReference type="Google" id="ProtNLM"/>
    </source>
</evidence>
<name>W4KEE1_HETIT</name>
<dbReference type="FunCoup" id="W4KEE1">
    <property type="interactions" value="13"/>
</dbReference>
<gene>
    <name evidence="4" type="ORF">HETIRDRAFT_471952</name>
</gene>
<dbReference type="PANTHER" id="PTHR33620:SF1">
    <property type="entry name" value="UREASE ACCESSORY PROTEIN F"/>
    <property type="match status" value="1"/>
</dbReference>